<dbReference type="InterPro" id="IPR011990">
    <property type="entry name" value="TPR-like_helical_dom_sf"/>
</dbReference>
<dbReference type="SUPFAM" id="SSF52540">
    <property type="entry name" value="P-loop containing nucleoside triphosphate hydrolases"/>
    <property type="match status" value="1"/>
</dbReference>
<dbReference type="PRINTS" id="PR00381">
    <property type="entry name" value="KINESINLIGHT"/>
</dbReference>
<evidence type="ECO:0000256" key="4">
    <source>
        <dbReference type="ARBA" id="ARBA00022701"/>
    </source>
</evidence>
<evidence type="ECO:0000256" key="5">
    <source>
        <dbReference type="ARBA" id="ARBA00022737"/>
    </source>
</evidence>
<accession>A0A117UWH0</accession>
<dbReference type="GO" id="GO:0007018">
    <property type="term" value="P:microtubule-based movement"/>
    <property type="evidence" value="ECO:0007669"/>
    <property type="project" value="TreeGrafter"/>
</dbReference>
<dbReference type="GO" id="GO:0005874">
    <property type="term" value="C:microtubule"/>
    <property type="evidence" value="ECO:0007669"/>
    <property type="project" value="UniProtKB-KW"/>
</dbReference>
<evidence type="ECO:0000256" key="6">
    <source>
        <dbReference type="ARBA" id="ARBA00022803"/>
    </source>
</evidence>
<comment type="caution">
    <text evidence="10">The sequence shown here is derived from an EMBL/GenBank/DDBJ whole genome shotgun (WGS) entry which is preliminary data.</text>
</comment>
<dbReference type="Pfam" id="PF13374">
    <property type="entry name" value="TPR_10"/>
    <property type="match status" value="2"/>
</dbReference>
<dbReference type="InterPro" id="IPR019734">
    <property type="entry name" value="TPR_rpt"/>
</dbReference>
<proteinExistence type="inferred from homology"/>
<organism evidence="10 11">
    <name type="scientific">Novosphingobium fuchskuhlense</name>
    <dbReference type="NCBI Taxonomy" id="1117702"/>
    <lineage>
        <taxon>Bacteria</taxon>
        <taxon>Pseudomonadati</taxon>
        <taxon>Pseudomonadota</taxon>
        <taxon>Alphaproteobacteria</taxon>
        <taxon>Sphingomonadales</taxon>
        <taxon>Sphingomonadaceae</taxon>
        <taxon>Novosphingobium</taxon>
    </lineage>
</organism>
<dbReference type="SUPFAM" id="SSF48452">
    <property type="entry name" value="TPR-like"/>
    <property type="match status" value="3"/>
</dbReference>
<keyword evidence="5" id="KW-0677">Repeat</keyword>
<comment type="subcellular location">
    <subcellularLocation>
        <location evidence="1">Cytoplasm</location>
        <location evidence="1">Cytoskeleton</location>
    </subcellularLocation>
</comment>
<dbReference type="PANTHER" id="PTHR45783">
    <property type="entry name" value="KINESIN LIGHT CHAIN"/>
    <property type="match status" value="1"/>
</dbReference>
<dbReference type="EMBL" id="LLZS01000003">
    <property type="protein sequence ID" value="KUR72119.1"/>
    <property type="molecule type" value="Genomic_DNA"/>
</dbReference>
<dbReference type="Proteomes" id="UP000058012">
    <property type="component" value="Unassembled WGS sequence"/>
</dbReference>
<keyword evidence="3" id="KW-0963">Cytoplasm</keyword>
<evidence type="ECO:0000256" key="3">
    <source>
        <dbReference type="ARBA" id="ARBA00022490"/>
    </source>
</evidence>
<evidence type="ECO:0000256" key="1">
    <source>
        <dbReference type="ARBA" id="ARBA00004245"/>
    </source>
</evidence>
<dbReference type="Pfam" id="PF13424">
    <property type="entry name" value="TPR_12"/>
    <property type="match status" value="6"/>
</dbReference>
<dbReference type="PANTHER" id="PTHR45783:SF3">
    <property type="entry name" value="KINESIN LIGHT CHAIN"/>
    <property type="match status" value="1"/>
</dbReference>
<dbReference type="GO" id="GO:0005871">
    <property type="term" value="C:kinesin complex"/>
    <property type="evidence" value="ECO:0007669"/>
    <property type="project" value="InterPro"/>
</dbReference>
<keyword evidence="4" id="KW-0493">Microtubule</keyword>
<dbReference type="GO" id="GO:0005737">
    <property type="term" value="C:cytoplasm"/>
    <property type="evidence" value="ECO:0007669"/>
    <property type="project" value="TreeGrafter"/>
</dbReference>
<keyword evidence="11" id="KW-1185">Reference proteome</keyword>
<evidence type="ECO:0000313" key="11">
    <source>
        <dbReference type="Proteomes" id="UP000058012"/>
    </source>
</evidence>
<dbReference type="Gene3D" id="3.40.50.300">
    <property type="entry name" value="P-loop containing nucleotide triphosphate hydrolases"/>
    <property type="match status" value="1"/>
</dbReference>
<dbReference type="Gene3D" id="1.25.40.10">
    <property type="entry name" value="Tetratricopeptide repeat domain"/>
    <property type="match status" value="4"/>
</dbReference>
<keyword evidence="7" id="KW-0175">Coiled coil</keyword>
<dbReference type="AlphaFoldDB" id="A0A117UWH0"/>
<reference evidence="10 11" key="1">
    <citation type="submission" date="2015-10" db="EMBL/GenBank/DDBJ databases">
        <title>Draft genome sequence of Novosphingobium fuchskuhlense DSM 25065 isolated from a surface water sample of the southwest basin of Lake Grosse Fuchskuhle.</title>
        <authorList>
            <person name="Ruckert C."/>
            <person name="Winkler A."/>
            <person name="Glaeser J."/>
            <person name="Grossart H.-P."/>
            <person name="Kalinowski J."/>
            <person name="Glaeser S."/>
        </authorList>
    </citation>
    <scope>NUCLEOTIDE SEQUENCE [LARGE SCALE GENOMIC DNA]</scope>
    <source>
        <strain evidence="10 11">FNE08-7</strain>
    </source>
</reference>
<sequence>MAALDTALGDNAQRVLITGQSGGGKSALIANWLEGYRKAHPQDRIHKYFLGGSADAANPAAMVRHLAEHIKRETDSADEIPADPQALFDSLPTWLAYASSHASKEGYRWVITLDGLNGLTDLSDLRWFPTFLPECVHVVISCLHGEVLEALKTKGQWQEIEVAPLDAEASRELLRVYLARYNKALATDLEARALAHPQATNPLFLRTLAEELRLFGSHEELSDRLDHYLTSITVDDLFERVLERVEGDCGKRRLQTVMTALWASRAGLTEQEILEYAKLVPATWAPIRLALDEALIESGGRITFAHDYMRLAVSDRYMAGNNELGDENQSLEALALRRKAHAKLARWFEAHAFQDGTEGDVQSPAHFTIDDARAAEEIPYQWKAAKNWHKLQACLTKRDMFEATYACRSNEELLGYWLAVETNTSTCFENAYAKAWNQWALNETAIEIGDLASNLQIFLSFSGKFSPFTLKLAHLSLELDEKLRGFETPAVAVSLNNLAALLRDMGDYAAAEPLFRRALAVAEKVLGPEHPETGASYSNLAGLLYHIGDYAAAEPLFLRALAIAEKAQGPEHPSTGTSLNNLAVLLRDIGDCARAEALLRRALAIYEKTLGPNHISTGGSLDNLAILLKNLGDYASAEPLYRRALAIAEKSQGPEHPSTGTTLNNLAGLLYAMGDYTASEPLFRRALAIAEKTQGPEHPDTGNRLNGLALLLKNLGDYASAEPLYRRALAIAEKSQGPEHPDTGNRLSNLAGLLYAMGDYAAAEPLFRRALAIAEKTQGPEHPDTGNRLNGLALLLKNLGDYASAEPLYRRALAIAEQSQGPEHPETGTSINNLAGLLYAKGDYAAAEPLFRRALAVAEKTQGPEHPQTGTSLNNLALMLKIMGDYASAAPLYRRALDIAEKSLGPEHPATIAKLTNLAYLLQEMGDYVAAEPLFRRALAISEKLRGANHPEVGNIVYGLGNILVALGRFDEAELLFRREISIIEKSEGTDCASVGISCHQLGVLLRNAGRLDEAEVELQKALVIREKLDPHSADLSYTLSALGKLYALRGDMLSAHSYYDRSLTILRAQADPDENDIRDVEQRIAELGGD</sequence>
<comment type="similarity">
    <text evidence="2">Belongs to the kinesin light chain family.</text>
</comment>
<gene>
    <name evidence="10" type="ORF">AQZ52_02085</name>
</gene>
<keyword evidence="6" id="KW-0802">TPR repeat</keyword>
<evidence type="ECO:0000256" key="8">
    <source>
        <dbReference type="ARBA" id="ARBA00023175"/>
    </source>
</evidence>
<keyword evidence="8" id="KW-0505">Motor protein</keyword>
<dbReference type="InterPro" id="IPR002151">
    <property type="entry name" value="Kinesin_light"/>
</dbReference>
<dbReference type="STRING" id="1117702.AQZ52_02085"/>
<dbReference type="SMART" id="SM00028">
    <property type="entry name" value="TPR"/>
    <property type="match status" value="14"/>
</dbReference>
<evidence type="ECO:0000256" key="2">
    <source>
        <dbReference type="ARBA" id="ARBA00009622"/>
    </source>
</evidence>
<protein>
    <submittedName>
        <fullName evidence="10">Uncharacterized protein</fullName>
    </submittedName>
</protein>
<evidence type="ECO:0000256" key="9">
    <source>
        <dbReference type="ARBA" id="ARBA00023212"/>
    </source>
</evidence>
<name>A0A117UWH0_9SPHN</name>
<dbReference type="InterPro" id="IPR027417">
    <property type="entry name" value="P-loop_NTPase"/>
</dbReference>
<evidence type="ECO:0000256" key="7">
    <source>
        <dbReference type="ARBA" id="ARBA00023054"/>
    </source>
</evidence>
<dbReference type="GO" id="GO:0019894">
    <property type="term" value="F:kinesin binding"/>
    <property type="evidence" value="ECO:0007669"/>
    <property type="project" value="TreeGrafter"/>
</dbReference>
<keyword evidence="9" id="KW-0206">Cytoskeleton</keyword>
<evidence type="ECO:0000313" key="10">
    <source>
        <dbReference type="EMBL" id="KUR72119.1"/>
    </source>
</evidence>